<accession>A0A8D5U828</accession>
<dbReference type="RefSeq" id="WP_221287850.1">
    <property type="nucleotide sequence ID" value="NZ_AP024597.1"/>
</dbReference>
<dbReference type="AlphaFoldDB" id="A0A8D5U828"/>
<dbReference type="GeneID" id="66164114"/>
<evidence type="ECO:0000313" key="1">
    <source>
        <dbReference type="EMBL" id="BCU71089.1"/>
    </source>
</evidence>
<gene>
    <name evidence="1" type="ORF">KN1_23860</name>
</gene>
<sequence length="169" mass="19246">MYTLNFTREWDSALFEFTRLLREKLGDNLVMIVGLDENDVVYDSNVLVVVREKSDSLIMSVAEIALQVNSKYECSINFRISTVEDTQTIEAFMYSSKPHDCEQSFNEFREKVLKIGGVVDVTKSDAYDSNVLVVVREKSDSLIMSVAEIALQVNSKYECSINFRIVENG</sequence>
<evidence type="ECO:0000313" key="2">
    <source>
        <dbReference type="Proteomes" id="UP000825123"/>
    </source>
</evidence>
<dbReference type="KEGG" id="csty:KN1_23860"/>
<dbReference type="Proteomes" id="UP000825123">
    <property type="component" value="Chromosome"/>
</dbReference>
<keyword evidence="2" id="KW-1185">Reference proteome</keyword>
<protein>
    <submittedName>
        <fullName evidence="1">Uncharacterized protein</fullName>
    </submittedName>
</protein>
<name>A0A8D5U828_9CREN</name>
<organism evidence="1 2">
    <name type="scientific">Stygiolobus caldivivus</name>
    <dbReference type="NCBI Taxonomy" id="2824673"/>
    <lineage>
        <taxon>Archaea</taxon>
        <taxon>Thermoproteota</taxon>
        <taxon>Thermoprotei</taxon>
        <taxon>Sulfolobales</taxon>
        <taxon>Sulfolobaceae</taxon>
        <taxon>Stygiolobus</taxon>
    </lineage>
</organism>
<reference evidence="1 2" key="1">
    <citation type="submission" date="2021-04" db="EMBL/GenBank/DDBJ databases">
        <title>Complete genome sequence of Stygiolobus sp. KN-1.</title>
        <authorList>
            <person name="Nakamura K."/>
            <person name="Sakai H."/>
            <person name="Kurosawa N."/>
        </authorList>
    </citation>
    <scope>NUCLEOTIDE SEQUENCE [LARGE SCALE GENOMIC DNA]</scope>
    <source>
        <strain evidence="1 2">KN-1</strain>
    </source>
</reference>
<proteinExistence type="predicted"/>
<dbReference type="EMBL" id="AP024597">
    <property type="protein sequence ID" value="BCU71089.1"/>
    <property type="molecule type" value="Genomic_DNA"/>
</dbReference>